<keyword evidence="1" id="KW-0472">Membrane</keyword>
<feature type="transmembrane region" description="Helical" evidence="1">
    <location>
        <begin position="355"/>
        <end position="375"/>
    </location>
</feature>
<accession>A0A1F8DXX7</accession>
<dbReference type="EMBL" id="MGIT01000002">
    <property type="protein sequence ID" value="OGM92929.1"/>
    <property type="molecule type" value="Genomic_DNA"/>
</dbReference>
<gene>
    <name evidence="2" type="ORF">A2372_03725</name>
</gene>
<reference evidence="2 3" key="1">
    <citation type="journal article" date="2016" name="Nat. Commun.">
        <title>Thousands of microbial genomes shed light on interconnected biogeochemical processes in an aquifer system.</title>
        <authorList>
            <person name="Anantharaman K."/>
            <person name="Brown C.T."/>
            <person name="Hug L.A."/>
            <person name="Sharon I."/>
            <person name="Castelle C.J."/>
            <person name="Probst A.J."/>
            <person name="Thomas B.C."/>
            <person name="Singh A."/>
            <person name="Wilkins M.J."/>
            <person name="Karaoz U."/>
            <person name="Brodie E.L."/>
            <person name="Williams K.H."/>
            <person name="Hubbard S.S."/>
            <person name="Banfield J.F."/>
        </authorList>
    </citation>
    <scope>NUCLEOTIDE SEQUENCE [LARGE SCALE GENOMIC DNA]</scope>
</reference>
<dbReference type="Proteomes" id="UP000176422">
    <property type="component" value="Unassembled WGS sequence"/>
</dbReference>
<feature type="transmembrane region" description="Helical" evidence="1">
    <location>
        <begin position="211"/>
        <end position="232"/>
    </location>
</feature>
<feature type="transmembrane region" description="Helical" evidence="1">
    <location>
        <begin position="167"/>
        <end position="191"/>
    </location>
</feature>
<feature type="transmembrane region" description="Helical" evidence="1">
    <location>
        <begin position="137"/>
        <end position="155"/>
    </location>
</feature>
<feature type="transmembrane region" description="Helical" evidence="1">
    <location>
        <begin position="85"/>
        <end position="103"/>
    </location>
</feature>
<evidence type="ECO:0000256" key="1">
    <source>
        <dbReference type="SAM" id="Phobius"/>
    </source>
</evidence>
<feature type="transmembrane region" description="Helical" evidence="1">
    <location>
        <begin position="387"/>
        <end position="403"/>
    </location>
</feature>
<protein>
    <recommendedName>
        <fullName evidence="4">CBM-cenC domain-containing protein</fullName>
    </recommendedName>
</protein>
<keyword evidence="1" id="KW-0812">Transmembrane</keyword>
<feature type="transmembrane region" description="Helical" evidence="1">
    <location>
        <begin position="311"/>
        <end position="335"/>
    </location>
</feature>
<feature type="transmembrane region" description="Helical" evidence="1">
    <location>
        <begin position="973"/>
        <end position="994"/>
    </location>
</feature>
<dbReference type="STRING" id="1802559.A2372_03725"/>
<evidence type="ECO:0000313" key="2">
    <source>
        <dbReference type="EMBL" id="OGM92929.1"/>
    </source>
</evidence>
<sequence length="1015" mass="116099">MHGILRKLFTKIVISTGVAGVFLFFISGLVNKRIAVSDFSPFLGDGVAALSNFLYVWSTSFTGEYLPGNYLHLIRAVFESMGNPLLAQAMFLMTLFLIAYYGVYSIFSNYGYHPYVRYVVPFFYIFNPAFSRELINGYTGTLLIYAITPFLFISIERLYERYSFPYGFLFACIAGIMLLNMQTAFWVFLLLGLFVLYKTAPLQRNDAIKKVLLVAGFGLLGFLLNIVSLFTLFNHIGNLDKVSYLKTFQYTYASADIINLFVMLGNRGSREVDLGYFSSVPLLILFFTLFIAIVIVFVYKFKGIKNSNERIFVAYAMSSLLLLMGMLFTIKGGYFDGLIEASNPLVVSLRSPIKLFTLLAFSYIFLIGFATHYLIRFAQTHTVLRRLFPVVIISLIVLVYGGFNKHFFDRDLGYGRLIKNNSYYITEKNEKARGLIAANNQDEFLYLPFDYSVQLKLNGVNNVVKQQMGSASVSGGNNTYIQKLYADICRGDKSSLSHNKINIHYVVLDKKPTTYHQHKDINCELIDFYGTPYIWGDYDFFKSLFNDERIFYEDEDFIIYTISEDITPSVFAIQYVYGIKQSTRLSVRNMKYMGVTYYITELPEEPPAFIGKIEPLFGAFLENTEALLSNHFLQRNFYTKESGYTLYDFQPGSLSINAQSVYSSGDIGFATTSLGKSTPYLVEYFNPKYEFKNIVSNPSFENGTWQNGVRDCNNYDDLPILKAGLNSEVKTEGEYSLQLEATRHKACDYLSLPVKGGVSYSYSFDFQSPNAKTASYHIGFNNDAKTIFYDMLPIADPDVWYSFSDIIKSPHGASKITLYVYANELSGENVVNRYDNFRLTEVPDLAESYYLVKSSQNILAEPRLIGYDIVNPTKKLVHIKGATTPFFLAMSESYHDKWQLQMNDGEVNGFFRSWVPFVKPVRIADEYHYKLNGFLNSWYIDTETLCAVEKRCVQNTDGSYDIEMVIEFFPQRWFYLGLLISGTTFAGCIGYLLYDGVKRIRVRIRTKKQHGKETE</sequence>
<name>A0A1F8DXX7_9BACT</name>
<feature type="transmembrane region" description="Helical" evidence="1">
    <location>
        <begin position="276"/>
        <end position="299"/>
    </location>
</feature>
<proteinExistence type="predicted"/>
<keyword evidence="1" id="KW-1133">Transmembrane helix</keyword>
<comment type="caution">
    <text evidence="2">The sequence shown here is derived from an EMBL/GenBank/DDBJ whole genome shotgun (WGS) entry which is preliminary data.</text>
</comment>
<dbReference type="Gene3D" id="2.60.120.260">
    <property type="entry name" value="Galactose-binding domain-like"/>
    <property type="match status" value="1"/>
</dbReference>
<evidence type="ECO:0000313" key="3">
    <source>
        <dbReference type="Proteomes" id="UP000176422"/>
    </source>
</evidence>
<evidence type="ECO:0008006" key="4">
    <source>
        <dbReference type="Google" id="ProtNLM"/>
    </source>
</evidence>
<feature type="transmembrane region" description="Helical" evidence="1">
    <location>
        <begin position="12"/>
        <end position="30"/>
    </location>
</feature>
<organism evidence="2 3">
    <name type="scientific">Candidatus Wolfebacteria bacterium RIFOXYB1_FULL_54_12</name>
    <dbReference type="NCBI Taxonomy" id="1802559"/>
    <lineage>
        <taxon>Bacteria</taxon>
        <taxon>Candidatus Wolfeibacteriota</taxon>
    </lineage>
</organism>
<dbReference type="AlphaFoldDB" id="A0A1F8DXX7"/>